<dbReference type="CDD" id="cd24154">
    <property type="entry name" value="NUDIX_DR0079"/>
    <property type="match status" value="1"/>
</dbReference>
<gene>
    <name evidence="3" type="ORF">C0J27_00105</name>
</gene>
<dbReference type="PROSITE" id="PS51462">
    <property type="entry name" value="NUDIX"/>
    <property type="match status" value="1"/>
</dbReference>
<protein>
    <submittedName>
        <fullName evidence="3">NUDIX hydrolase</fullName>
    </submittedName>
</protein>
<dbReference type="InterPro" id="IPR015797">
    <property type="entry name" value="NUDIX_hydrolase-like_dom_sf"/>
</dbReference>
<feature type="domain" description="Nudix hydrolase" evidence="2">
    <location>
        <begin position="58"/>
        <end position="194"/>
    </location>
</feature>
<reference evidence="3 4" key="1">
    <citation type="submission" date="2017-12" db="EMBL/GenBank/DDBJ databases">
        <title>Chromulinavorax destructans is a abundant pathogen of dominant heterotrophic picoflagllates.</title>
        <authorList>
            <person name="Deeg C.M."/>
            <person name="Zimmer M."/>
            <person name="Suttle C.A."/>
        </authorList>
    </citation>
    <scope>NUCLEOTIDE SEQUENCE [LARGE SCALE GENOMIC DNA]</scope>
    <source>
        <strain evidence="3 4">SeV1</strain>
    </source>
</reference>
<dbReference type="OrthoDB" id="67499at2"/>
<accession>A0A345ZA36</accession>
<dbReference type="Gene3D" id="3.90.79.10">
    <property type="entry name" value="Nucleoside Triphosphate Pyrophosphohydrolase"/>
    <property type="match status" value="1"/>
</dbReference>
<dbReference type="KEGG" id="cdes:C0J27_00105"/>
<evidence type="ECO:0000259" key="2">
    <source>
        <dbReference type="PROSITE" id="PS51462"/>
    </source>
</evidence>
<dbReference type="PANTHER" id="PTHR10885:SF0">
    <property type="entry name" value="ISOPENTENYL-DIPHOSPHATE DELTA-ISOMERASE"/>
    <property type="match status" value="1"/>
</dbReference>
<dbReference type="Pfam" id="PF00293">
    <property type="entry name" value="NUDIX"/>
    <property type="match status" value="1"/>
</dbReference>
<dbReference type="Proteomes" id="UP000254834">
    <property type="component" value="Chromosome"/>
</dbReference>
<dbReference type="PANTHER" id="PTHR10885">
    <property type="entry name" value="ISOPENTENYL-DIPHOSPHATE DELTA-ISOMERASE"/>
    <property type="match status" value="1"/>
</dbReference>
<evidence type="ECO:0000313" key="4">
    <source>
        <dbReference type="Proteomes" id="UP000254834"/>
    </source>
</evidence>
<keyword evidence="1 3" id="KW-0378">Hydrolase</keyword>
<dbReference type="InterPro" id="IPR000086">
    <property type="entry name" value="NUDIX_hydrolase_dom"/>
</dbReference>
<dbReference type="AlphaFoldDB" id="A0A345ZA36"/>
<dbReference type="GO" id="GO:0016787">
    <property type="term" value="F:hydrolase activity"/>
    <property type="evidence" value="ECO:0007669"/>
    <property type="project" value="UniProtKB-KW"/>
</dbReference>
<sequence>MMPIRELLKIIRARSVVVLSHSKELDQMEEEILDIVNDQDEVVGVMTRSQAYAEHRLSSTRAVWLMIKNQQGAFWIPQRSASKVSCPSALDGSAVGHVSSGETYEQAMVREAQEELNLNLMNLSYRCLGKLTPTTGSVAFIAVFELQVSDDFVIDYNAEDFSGFFWLTPQEIIKKYEEGCSIRKTLVAIMKTFY</sequence>
<dbReference type="EMBL" id="CP025544">
    <property type="protein sequence ID" value="AXK60153.1"/>
    <property type="molecule type" value="Genomic_DNA"/>
</dbReference>
<organism evidence="3 4">
    <name type="scientific">Candidatus Chromulinivorax destructor</name>
    <dbReference type="NCBI Taxonomy" id="2066483"/>
    <lineage>
        <taxon>Bacteria</taxon>
        <taxon>Candidatus Babelota</taxon>
        <taxon>Candidatus Babeliae</taxon>
        <taxon>Candidatus Babeliales</taxon>
        <taxon>Candidatus Chromulinivoraceae</taxon>
        <taxon>Candidatus Chromulinivorax</taxon>
    </lineage>
</organism>
<name>A0A345ZA36_9BACT</name>
<dbReference type="InterPro" id="IPR020084">
    <property type="entry name" value="NUDIX_hydrolase_CS"/>
</dbReference>
<dbReference type="SUPFAM" id="SSF55811">
    <property type="entry name" value="Nudix"/>
    <property type="match status" value="1"/>
</dbReference>
<keyword evidence="4" id="KW-1185">Reference proteome</keyword>
<evidence type="ECO:0000313" key="3">
    <source>
        <dbReference type="EMBL" id="AXK60153.1"/>
    </source>
</evidence>
<evidence type="ECO:0000256" key="1">
    <source>
        <dbReference type="ARBA" id="ARBA00022801"/>
    </source>
</evidence>
<dbReference type="PROSITE" id="PS00893">
    <property type="entry name" value="NUDIX_BOX"/>
    <property type="match status" value="1"/>
</dbReference>
<proteinExistence type="predicted"/>